<protein>
    <submittedName>
        <fullName evidence="2">Uncharacterized protein</fullName>
    </submittedName>
</protein>
<feature type="compositionally biased region" description="Basic and acidic residues" evidence="1">
    <location>
        <begin position="19"/>
        <end position="34"/>
    </location>
</feature>
<name>A0ABT0D5Y2_9HYPH</name>
<evidence type="ECO:0000256" key="1">
    <source>
        <dbReference type="SAM" id="MobiDB-lite"/>
    </source>
</evidence>
<feature type="compositionally biased region" description="Pro residues" evidence="1">
    <location>
        <begin position="139"/>
        <end position="148"/>
    </location>
</feature>
<comment type="caution">
    <text evidence="2">The sequence shown here is derived from an EMBL/GenBank/DDBJ whole genome shotgun (WGS) entry which is preliminary data.</text>
</comment>
<dbReference type="Proteomes" id="UP001203284">
    <property type="component" value="Unassembled WGS sequence"/>
</dbReference>
<feature type="compositionally biased region" description="Low complexity" evidence="1">
    <location>
        <begin position="55"/>
        <end position="75"/>
    </location>
</feature>
<feature type="compositionally biased region" description="Pro residues" evidence="1">
    <location>
        <begin position="76"/>
        <end position="89"/>
    </location>
</feature>
<proteinExistence type="predicted"/>
<accession>A0ABT0D5Y2</accession>
<evidence type="ECO:0000313" key="3">
    <source>
        <dbReference type="Proteomes" id="UP001203284"/>
    </source>
</evidence>
<reference evidence="2 3" key="1">
    <citation type="submission" date="2022-04" db="EMBL/GenBank/DDBJ databases">
        <authorList>
            <person name="Grouzdev D.S."/>
            <person name="Pantiukh K.S."/>
            <person name="Krutkina M.S."/>
        </authorList>
    </citation>
    <scope>NUCLEOTIDE SEQUENCE [LARGE SCALE GENOMIC DNA]</scope>
    <source>
        <strain evidence="2 3">6x-1</strain>
    </source>
</reference>
<evidence type="ECO:0000313" key="2">
    <source>
        <dbReference type="EMBL" id="MCK0195361.1"/>
    </source>
</evidence>
<organism evidence="2 3">
    <name type="scientific">Ancylobacter crimeensis</name>
    <dbReference type="NCBI Taxonomy" id="2579147"/>
    <lineage>
        <taxon>Bacteria</taxon>
        <taxon>Pseudomonadati</taxon>
        <taxon>Pseudomonadota</taxon>
        <taxon>Alphaproteobacteria</taxon>
        <taxon>Hyphomicrobiales</taxon>
        <taxon>Xanthobacteraceae</taxon>
        <taxon>Ancylobacter</taxon>
    </lineage>
</organism>
<feature type="region of interest" description="Disordered" evidence="1">
    <location>
        <begin position="1"/>
        <end position="208"/>
    </location>
</feature>
<dbReference type="RefSeq" id="WP_247025650.1">
    <property type="nucleotide sequence ID" value="NZ_JALKCH010000001.1"/>
</dbReference>
<gene>
    <name evidence="2" type="ORF">MWN34_00385</name>
</gene>
<dbReference type="EMBL" id="JALKCH010000001">
    <property type="protein sequence ID" value="MCK0195361.1"/>
    <property type="molecule type" value="Genomic_DNA"/>
</dbReference>
<feature type="region of interest" description="Disordered" evidence="1">
    <location>
        <begin position="234"/>
        <end position="261"/>
    </location>
</feature>
<feature type="compositionally biased region" description="Basic and acidic residues" evidence="1">
    <location>
        <begin position="90"/>
        <end position="133"/>
    </location>
</feature>
<sequence>MSGYLERLVAQARGATPELRPRPRFRFEAEDRGEGGFGEIEAENEVSPSPPSPAMQPMARSSASLPMENATEPAPQRAPQPTPVTPPAPDLEHPVERIVQVERRETTTEHVVERHLHRIERMEVPTVRERPARAEAQPDAPPSPPPPRQTGKPRPDDHTFDALETAPQPSPPAGRETPHEDAPWPPRFVVEPRRASAPTEQYTISTPAEAAPEITISIGVLDIRLTRPEPVAPIRPALEQRREHAAPPLADYLARRSGGGS</sequence>
<keyword evidence="3" id="KW-1185">Reference proteome</keyword>